<organism evidence="2 3">
    <name type="scientific">Setaria viridis</name>
    <name type="common">Green bristlegrass</name>
    <name type="synonym">Setaria italica subsp. viridis</name>
    <dbReference type="NCBI Taxonomy" id="4556"/>
    <lineage>
        <taxon>Eukaryota</taxon>
        <taxon>Viridiplantae</taxon>
        <taxon>Streptophyta</taxon>
        <taxon>Embryophyta</taxon>
        <taxon>Tracheophyta</taxon>
        <taxon>Spermatophyta</taxon>
        <taxon>Magnoliopsida</taxon>
        <taxon>Liliopsida</taxon>
        <taxon>Poales</taxon>
        <taxon>Poaceae</taxon>
        <taxon>PACMAD clade</taxon>
        <taxon>Panicoideae</taxon>
        <taxon>Panicodae</taxon>
        <taxon>Paniceae</taxon>
        <taxon>Cenchrinae</taxon>
        <taxon>Setaria</taxon>
    </lineage>
</organism>
<sequence length="77" mass="8407">MASMQLRASTTTMVLPCFAARDAARAPPTTLHLLHKFQSKKEDEKPSKDASPPGIDDGSSDENYNQGSYGHNNVNMK</sequence>
<keyword evidence="3" id="KW-1185">Reference proteome</keyword>
<gene>
    <name evidence="2" type="ORF">SEVIR_4G240200v2</name>
</gene>
<feature type="compositionally biased region" description="Polar residues" evidence="1">
    <location>
        <begin position="61"/>
        <end position="77"/>
    </location>
</feature>
<evidence type="ECO:0000313" key="2">
    <source>
        <dbReference type="EMBL" id="TKW22617.1"/>
    </source>
</evidence>
<name>A0A4U6VEV4_SETVI</name>
<accession>A0A4U6VEV4</accession>
<dbReference type="AlphaFoldDB" id="A0A4U6VEV4"/>
<evidence type="ECO:0000313" key="3">
    <source>
        <dbReference type="Proteomes" id="UP000298652"/>
    </source>
</evidence>
<feature type="region of interest" description="Disordered" evidence="1">
    <location>
        <begin position="37"/>
        <end position="77"/>
    </location>
</feature>
<reference evidence="2" key="1">
    <citation type="submission" date="2019-03" db="EMBL/GenBank/DDBJ databases">
        <title>WGS assembly of Setaria viridis.</title>
        <authorList>
            <person name="Huang P."/>
            <person name="Jenkins J."/>
            <person name="Grimwood J."/>
            <person name="Barry K."/>
            <person name="Healey A."/>
            <person name="Mamidi S."/>
            <person name="Sreedasyam A."/>
            <person name="Shu S."/>
            <person name="Feldman M."/>
            <person name="Wu J."/>
            <person name="Yu Y."/>
            <person name="Chen C."/>
            <person name="Johnson J."/>
            <person name="Rokhsar D."/>
            <person name="Baxter I."/>
            <person name="Schmutz J."/>
            <person name="Brutnell T."/>
            <person name="Kellogg E."/>
        </authorList>
    </citation>
    <scope>NUCLEOTIDE SEQUENCE [LARGE SCALE GENOMIC DNA]</scope>
</reference>
<dbReference type="EMBL" id="CM016555">
    <property type="protein sequence ID" value="TKW22617.1"/>
    <property type="molecule type" value="Genomic_DNA"/>
</dbReference>
<protein>
    <submittedName>
        <fullName evidence="2">Uncharacterized protein</fullName>
    </submittedName>
</protein>
<dbReference type="Proteomes" id="UP000298652">
    <property type="component" value="Chromosome 4"/>
</dbReference>
<dbReference type="Gramene" id="TKW22617">
    <property type="protein sequence ID" value="TKW22617"/>
    <property type="gene ID" value="SEVIR_4G240200v2"/>
</dbReference>
<evidence type="ECO:0000256" key="1">
    <source>
        <dbReference type="SAM" id="MobiDB-lite"/>
    </source>
</evidence>
<proteinExistence type="predicted"/>
<feature type="compositionally biased region" description="Basic and acidic residues" evidence="1">
    <location>
        <begin position="39"/>
        <end position="48"/>
    </location>
</feature>